<dbReference type="Gene3D" id="3.40.50.300">
    <property type="entry name" value="P-loop containing nucleotide triphosphate hydrolases"/>
    <property type="match status" value="2"/>
</dbReference>
<evidence type="ECO:0000256" key="1">
    <source>
        <dbReference type="ARBA" id="ARBA00022741"/>
    </source>
</evidence>
<accession>A0A0R2JJB5</accession>
<dbReference type="AlphaFoldDB" id="A0A0R2JJB5"/>
<dbReference type="EC" id="5.6.2.4" evidence="7"/>
<dbReference type="PANTHER" id="PTHR11070:SF17">
    <property type="entry name" value="DNA HELICASE IV"/>
    <property type="match status" value="1"/>
</dbReference>
<dbReference type="Pfam" id="PF13361">
    <property type="entry name" value="UvrD_C"/>
    <property type="match status" value="1"/>
</dbReference>
<dbReference type="NCBIfam" id="NF041464">
    <property type="entry name" value="HelD_BACSU"/>
    <property type="match status" value="1"/>
</dbReference>
<dbReference type="Pfam" id="PF13245">
    <property type="entry name" value="AAA_19"/>
    <property type="match status" value="1"/>
</dbReference>
<dbReference type="InterPro" id="IPR048228">
    <property type="entry name" value="HelD_bacillota"/>
</dbReference>
<dbReference type="InterPro" id="IPR014017">
    <property type="entry name" value="DNA_helicase_UvrD-like_C"/>
</dbReference>
<protein>
    <recommendedName>
        <fullName evidence="7">DNA 3'-5' helicase</fullName>
        <ecNumber evidence="7">5.6.2.4</ecNumber>
    </recommendedName>
</protein>
<comment type="caution">
    <text evidence="11">The sequence shown here is derived from an EMBL/GenBank/DDBJ whole genome shotgun (WGS) entry which is preliminary data.</text>
</comment>
<dbReference type="SUPFAM" id="SSF52540">
    <property type="entry name" value="P-loop containing nucleoside triphosphate hydrolases"/>
    <property type="match status" value="1"/>
</dbReference>
<name>A0A0R2JJB5_9LACO</name>
<dbReference type="GO" id="GO:0000725">
    <property type="term" value="P:recombinational repair"/>
    <property type="evidence" value="ECO:0007669"/>
    <property type="project" value="TreeGrafter"/>
</dbReference>
<feature type="domain" description="UvrD-like helicase ATP-binding" evidence="10">
    <location>
        <begin position="208"/>
        <end position="605"/>
    </location>
</feature>
<dbReference type="GO" id="GO:0043138">
    <property type="term" value="F:3'-5' DNA helicase activity"/>
    <property type="evidence" value="ECO:0007669"/>
    <property type="project" value="UniProtKB-EC"/>
</dbReference>
<dbReference type="PROSITE" id="PS51198">
    <property type="entry name" value="UVRD_HELICASE_ATP_BIND"/>
    <property type="match status" value="1"/>
</dbReference>
<keyword evidence="5" id="KW-0413">Isomerase</keyword>
<evidence type="ECO:0000256" key="4">
    <source>
        <dbReference type="ARBA" id="ARBA00022840"/>
    </source>
</evidence>
<dbReference type="GO" id="GO:0005524">
    <property type="term" value="F:ATP binding"/>
    <property type="evidence" value="ECO:0007669"/>
    <property type="project" value="UniProtKB-UniRule"/>
</dbReference>
<evidence type="ECO:0000256" key="2">
    <source>
        <dbReference type="ARBA" id="ARBA00022801"/>
    </source>
</evidence>
<dbReference type="STRING" id="1620.IV67_GL001721"/>
<keyword evidence="2 9" id="KW-0378">Hydrolase</keyword>
<evidence type="ECO:0000259" key="10">
    <source>
        <dbReference type="PROSITE" id="PS51198"/>
    </source>
</evidence>
<comment type="catalytic activity">
    <reaction evidence="6">
        <text>Couples ATP hydrolysis with the unwinding of duplex DNA by translocating in the 3'-5' direction.</text>
        <dbReference type="EC" id="5.6.2.4"/>
    </reaction>
</comment>
<sequence>MVETNEWQQEQARLNQVSDEIEAQLVTANKDFEQAHAETYAVETNYGANTSINTFEEDDAMETNAEIQQQRNIVARVTETEQIMAKMVTTLHSLQASPYFGRVDILEDGDPDTLYIGLASLQDDQGDFLINDWRAPISGIYYNGALGPVSYPTPMGDQKADLKKKRQYTIEGRHIINMFDTDVTIGDEMLQYALGQQNDATMHNIVATIQQEQNQIIRDTTSDLMVVQGVAGSGKTSAILQRIAFLLFHARENLNSDQIVLFSPNRLFSSYIADVLPSLGERNMRQVTMSEFLSARLQGLTVQTLFNQYEQDQERPQAIRQQLQQALESADLADALANYLTQLAAPEIAFVDVYFQGEVWFSKDDFVTYFKTLPTAYAMMDRIIQTKQHFLEVLQTQILDLRQADWVLDALNQLDDAEYHRLLDEDIDALVQADVNMDETVDQVATAYLKEVFQPLDDAIYNSQFIDIYQQFSDFLQYLARTEYAGIEQKWWMTKEQRFAHQLEQHAIDYEDVVPVLYLRDLMTGSGTNQFMQYVFVDEMQDYAMLQMLYLKHAFPYAKFTLLGDAEQALFRAVQTPESLMQAYQDAFQVKKHRLIKLNKSYRSTQQIMNFAKALLPDGADIQTFQRPGTKPQIRQVEASQVATTLADMVHQLQTTQKTIAILTKTQTQAETVSVDLTDQGIDHQLLDADDRSRQADILVMPIYLAKGLEFDAVIGYDVSQMNYPDTDSTGLLYTLASRAMHELMMISIGPVTQLINAVADTVDIID</sequence>
<keyword evidence="4 9" id="KW-0067">ATP-binding</keyword>
<dbReference type="GO" id="GO:0005829">
    <property type="term" value="C:cytosol"/>
    <property type="evidence" value="ECO:0007669"/>
    <property type="project" value="TreeGrafter"/>
</dbReference>
<dbReference type="PATRIC" id="fig|1620.3.peg.1757"/>
<evidence type="ECO:0000256" key="7">
    <source>
        <dbReference type="ARBA" id="ARBA00034808"/>
    </source>
</evidence>
<dbReference type="EMBL" id="JQCD01000021">
    <property type="protein sequence ID" value="KRN77363.1"/>
    <property type="molecule type" value="Genomic_DNA"/>
</dbReference>
<evidence type="ECO:0000313" key="12">
    <source>
        <dbReference type="Proteomes" id="UP000051673"/>
    </source>
</evidence>
<proteinExistence type="predicted"/>
<evidence type="ECO:0000256" key="8">
    <source>
        <dbReference type="ARBA" id="ARBA00048988"/>
    </source>
</evidence>
<dbReference type="GO" id="GO:0003677">
    <property type="term" value="F:DNA binding"/>
    <property type="evidence" value="ECO:0007669"/>
    <property type="project" value="InterPro"/>
</dbReference>
<dbReference type="InterPro" id="IPR014016">
    <property type="entry name" value="UvrD-like_ATP-bd"/>
</dbReference>
<dbReference type="GO" id="GO:0016887">
    <property type="term" value="F:ATP hydrolysis activity"/>
    <property type="evidence" value="ECO:0007669"/>
    <property type="project" value="RHEA"/>
</dbReference>
<keyword evidence="3 9" id="KW-0347">Helicase</keyword>
<dbReference type="InterPro" id="IPR027785">
    <property type="entry name" value="UvrD-like_helicase_C"/>
</dbReference>
<evidence type="ECO:0000256" key="3">
    <source>
        <dbReference type="ARBA" id="ARBA00022806"/>
    </source>
</evidence>
<keyword evidence="1 9" id="KW-0547">Nucleotide-binding</keyword>
<feature type="binding site" evidence="9">
    <location>
        <begin position="229"/>
        <end position="236"/>
    </location>
    <ligand>
        <name>ATP</name>
        <dbReference type="ChEBI" id="CHEBI:30616"/>
    </ligand>
</feature>
<evidence type="ECO:0000256" key="9">
    <source>
        <dbReference type="PROSITE-ProRule" id="PRU00560"/>
    </source>
</evidence>
<keyword evidence="12" id="KW-1185">Reference proteome</keyword>
<organism evidence="11 12">
    <name type="scientific">Weissella minor</name>
    <dbReference type="NCBI Taxonomy" id="1620"/>
    <lineage>
        <taxon>Bacteria</taxon>
        <taxon>Bacillati</taxon>
        <taxon>Bacillota</taxon>
        <taxon>Bacilli</taxon>
        <taxon>Lactobacillales</taxon>
        <taxon>Lactobacillaceae</taxon>
        <taxon>Weissella</taxon>
    </lineage>
</organism>
<dbReference type="InterPro" id="IPR027417">
    <property type="entry name" value="P-loop_NTPase"/>
</dbReference>
<dbReference type="PANTHER" id="PTHR11070">
    <property type="entry name" value="UVRD / RECB / PCRA DNA HELICASE FAMILY MEMBER"/>
    <property type="match status" value="1"/>
</dbReference>
<dbReference type="RefSeq" id="WP_057786923.1">
    <property type="nucleotide sequence ID" value="NZ_JQCD01000021.1"/>
</dbReference>
<dbReference type="OrthoDB" id="9787585at2"/>
<reference evidence="11 12" key="1">
    <citation type="journal article" date="2015" name="Genome Announc.">
        <title>Expanding the biotechnology potential of lactobacilli through comparative genomics of 213 strains and associated genera.</title>
        <authorList>
            <person name="Sun Z."/>
            <person name="Harris H.M."/>
            <person name="McCann A."/>
            <person name="Guo C."/>
            <person name="Argimon S."/>
            <person name="Zhang W."/>
            <person name="Yang X."/>
            <person name="Jeffery I.B."/>
            <person name="Cooney J.C."/>
            <person name="Kagawa T.F."/>
            <person name="Liu W."/>
            <person name="Song Y."/>
            <person name="Salvetti E."/>
            <person name="Wrobel A."/>
            <person name="Rasinkangas P."/>
            <person name="Parkhill J."/>
            <person name="Rea M.C."/>
            <person name="O'Sullivan O."/>
            <person name="Ritari J."/>
            <person name="Douillard F.P."/>
            <person name="Paul Ross R."/>
            <person name="Yang R."/>
            <person name="Briner A.E."/>
            <person name="Felis G.E."/>
            <person name="de Vos W.M."/>
            <person name="Barrangou R."/>
            <person name="Klaenhammer T.R."/>
            <person name="Caufield P.W."/>
            <person name="Cui Y."/>
            <person name="Zhang H."/>
            <person name="O'Toole P.W."/>
        </authorList>
    </citation>
    <scope>NUCLEOTIDE SEQUENCE [LARGE SCALE GENOMIC DNA]</scope>
    <source>
        <strain evidence="11 12">DSM 20014</strain>
    </source>
</reference>
<gene>
    <name evidence="11" type="ORF">IV67_GL001721</name>
</gene>
<dbReference type="InterPro" id="IPR000212">
    <property type="entry name" value="DNA_helicase_UvrD/REP"/>
</dbReference>
<dbReference type="Pfam" id="PF13538">
    <property type="entry name" value="UvrD_C_2"/>
    <property type="match status" value="1"/>
</dbReference>
<evidence type="ECO:0000256" key="6">
    <source>
        <dbReference type="ARBA" id="ARBA00034617"/>
    </source>
</evidence>
<evidence type="ECO:0000313" key="11">
    <source>
        <dbReference type="EMBL" id="KRN77363.1"/>
    </source>
</evidence>
<comment type="catalytic activity">
    <reaction evidence="8">
        <text>ATP + H2O = ADP + phosphate + H(+)</text>
        <dbReference type="Rhea" id="RHEA:13065"/>
        <dbReference type="ChEBI" id="CHEBI:15377"/>
        <dbReference type="ChEBI" id="CHEBI:15378"/>
        <dbReference type="ChEBI" id="CHEBI:30616"/>
        <dbReference type="ChEBI" id="CHEBI:43474"/>
        <dbReference type="ChEBI" id="CHEBI:456216"/>
        <dbReference type="EC" id="5.6.2.4"/>
    </reaction>
</comment>
<evidence type="ECO:0000256" key="5">
    <source>
        <dbReference type="ARBA" id="ARBA00023235"/>
    </source>
</evidence>
<dbReference type="Proteomes" id="UP000051673">
    <property type="component" value="Unassembled WGS sequence"/>
</dbReference>